<feature type="compositionally biased region" description="Polar residues" evidence="1">
    <location>
        <begin position="388"/>
        <end position="406"/>
    </location>
</feature>
<feature type="compositionally biased region" description="Low complexity" evidence="1">
    <location>
        <begin position="455"/>
        <end position="464"/>
    </location>
</feature>
<sequence>MATQVEAAALPAASFTKEELDRMFEFAKIVQFRDRVTSGTHPRIKVPPHLVPAGASSGVAPGATTTTSTATTGNVRGSDETHEDVNRLARQNNNQPHLARVGGTGASSAAAAAAAAVDALPGLGYASRQALDGKPHGGVGSVLPGEVDMEDGSEVSRKRARIEASLAEQVVRHAQTKKASEDMSFPDFILEDVLQKALALEATFTPPPVAAAAAVSLPASGGTNGSGGVAAAAAGTTGASSDHGSPDDKTFYSSNFSTPEFGLTSRVPVESGEDDGDVSMHDSSDYEPELDAAPSPAELAQPILATQQGHQGQPKELQLQQQQQQQGHVPQAQNPVQANDHYYLDIPSPVLERAPGLSSSNQGNTTQPDAAGFPQRESSRSGGPSAGDFQSTDAGPASSGESSYQRQPADGAPRQPSPFVRTHNLSPVAPQPVSMPALAVATQLPLAIPESQPLQQQQQQQQQQRPRTPSLGTAPQVALLRREQVRPLSSPDSSSQGQGQRIAEQRKGKKRNSNANNNKNKRKPASPRIKVEPKSPSPILAPQRPYKRQRQAAAGAAAAVAAAATRKAPQMVYDENDEDDEYSPVMHPVFAGNRAPHHAPPQPVVYERTDRRPSRYEHPSREAAVRRSVSLQQRYPARDYEVYEARPGGYAPQYVPSAQPAPGGGPPPPPPHLTQYVQPPSRAEVRLEAAPGGYPMRPMTAAGSSSAAAAAAVHGSYPGVYEPTGRMSVRPEPSLLRGQSRSPVLMVQSSSRAAYPRHHHDHHQQGMSPPTPTRIVVDEFGREYYEPARPVAARPQQGAATAPRPQRYASEVVYERTVPHHAPYAPHQLHHVHQSSHQPPPLSVRAGSQMPPPPPSTYEEDNNRGILYAARPSPTFAVPTRRVVTQPEYVAPRDHRSGYDQQPERDYYHASPHLERRMIVDEAPLPPPPPPPPVREYMVRAATARPPEPVRYEAVPATMPGRYVERVGSVRPAGGAAVASPRGYEYVPSGYPYGAPQPPVAGAYHEGQQHHRHEGMREYSVRPQAPPHVVVQRAYSVRPGTTSPYYVEEQQQQAPPPPPAGVPFAHEYVYANNDDARRDVYR</sequence>
<proteinExistence type="predicted"/>
<evidence type="ECO:0000256" key="1">
    <source>
        <dbReference type="SAM" id="MobiDB-lite"/>
    </source>
</evidence>
<dbReference type="EMBL" id="AZHD01000016">
    <property type="protein sequence ID" value="OAA56668.1"/>
    <property type="molecule type" value="Genomic_DNA"/>
</dbReference>
<feature type="compositionally biased region" description="Pro residues" evidence="1">
    <location>
        <begin position="663"/>
        <end position="672"/>
    </location>
</feature>
<evidence type="ECO:0000313" key="2">
    <source>
        <dbReference type="EMBL" id="OAA56668.1"/>
    </source>
</evidence>
<protein>
    <submittedName>
        <fullName evidence="2">Uncharacterized protein</fullName>
    </submittedName>
</protein>
<feature type="region of interest" description="Disordered" evidence="1">
    <location>
        <begin position="648"/>
        <end position="681"/>
    </location>
</feature>
<accession>A0A167PHS8</accession>
<comment type="caution">
    <text evidence="2">The sequence shown here is derived from an EMBL/GenBank/DDBJ whole genome shotgun (WGS) entry which is preliminary data.</text>
</comment>
<feature type="compositionally biased region" description="Low complexity" evidence="1">
    <location>
        <begin position="310"/>
        <end position="333"/>
    </location>
</feature>
<feature type="compositionally biased region" description="Polar residues" evidence="1">
    <location>
        <begin position="357"/>
        <end position="368"/>
    </location>
</feature>
<dbReference type="Proteomes" id="UP000076874">
    <property type="component" value="Unassembled WGS sequence"/>
</dbReference>
<organism evidence="2 3">
    <name type="scientific">Niveomyces insectorum RCEF 264</name>
    <dbReference type="NCBI Taxonomy" id="1081102"/>
    <lineage>
        <taxon>Eukaryota</taxon>
        <taxon>Fungi</taxon>
        <taxon>Dikarya</taxon>
        <taxon>Ascomycota</taxon>
        <taxon>Pezizomycotina</taxon>
        <taxon>Sordariomycetes</taxon>
        <taxon>Hypocreomycetidae</taxon>
        <taxon>Hypocreales</taxon>
        <taxon>Cordycipitaceae</taxon>
        <taxon>Niveomyces</taxon>
    </lineage>
</organism>
<dbReference type="OrthoDB" id="5333304at2759"/>
<feature type="region of interest" description="Disordered" evidence="1">
    <location>
        <begin position="828"/>
        <end position="860"/>
    </location>
</feature>
<dbReference type="AlphaFoldDB" id="A0A167PHS8"/>
<feature type="compositionally biased region" description="Low complexity" evidence="1">
    <location>
        <begin position="1044"/>
        <end position="1053"/>
    </location>
</feature>
<feature type="compositionally biased region" description="Basic and acidic residues" evidence="1">
    <location>
        <begin position="607"/>
        <end position="625"/>
    </location>
</feature>
<feature type="compositionally biased region" description="Low complexity" evidence="1">
    <location>
        <begin position="51"/>
        <end position="73"/>
    </location>
</feature>
<keyword evidence="3" id="KW-1185">Reference proteome</keyword>
<evidence type="ECO:0000313" key="3">
    <source>
        <dbReference type="Proteomes" id="UP000076874"/>
    </source>
</evidence>
<feature type="region of interest" description="Disordered" evidence="1">
    <location>
        <begin position="576"/>
        <end position="630"/>
    </location>
</feature>
<feature type="region of interest" description="Disordered" evidence="1">
    <location>
        <begin position="40"/>
        <end position="81"/>
    </location>
</feature>
<name>A0A167PHS8_9HYPO</name>
<feature type="region of interest" description="Disordered" evidence="1">
    <location>
        <begin position="222"/>
        <end position="431"/>
    </location>
</feature>
<dbReference type="STRING" id="1081102.A0A167PHS8"/>
<feature type="compositionally biased region" description="Low complexity" evidence="1">
    <location>
        <begin position="229"/>
        <end position="241"/>
    </location>
</feature>
<feature type="region of interest" description="Disordered" evidence="1">
    <location>
        <begin position="1041"/>
        <end position="1082"/>
    </location>
</feature>
<feature type="region of interest" description="Disordered" evidence="1">
    <location>
        <begin position="449"/>
        <end position="553"/>
    </location>
</feature>
<gene>
    <name evidence="2" type="ORF">SPI_07675</name>
</gene>
<reference evidence="2 3" key="1">
    <citation type="journal article" date="2016" name="Genome Biol. Evol.">
        <title>Divergent and convergent evolution of fungal pathogenicity.</title>
        <authorList>
            <person name="Shang Y."/>
            <person name="Xiao G."/>
            <person name="Zheng P."/>
            <person name="Cen K."/>
            <person name="Zhan S."/>
            <person name="Wang C."/>
        </authorList>
    </citation>
    <scope>NUCLEOTIDE SEQUENCE [LARGE SCALE GENOMIC DNA]</scope>
    <source>
        <strain evidence="2 3">RCEF 264</strain>
    </source>
</reference>